<gene>
    <name evidence="3" type="ORF">SAMN05660477_00427</name>
</gene>
<keyword evidence="4" id="KW-1185">Reference proteome</keyword>
<dbReference type="CDD" id="cd00093">
    <property type="entry name" value="HTH_XRE"/>
    <property type="match status" value="1"/>
</dbReference>
<dbReference type="Pfam" id="PF06114">
    <property type="entry name" value="Peptidase_M78"/>
    <property type="match status" value="1"/>
</dbReference>
<dbReference type="InterPro" id="IPR010359">
    <property type="entry name" value="IrrE_HExxH"/>
</dbReference>
<name>A0A1T5CXD2_9FLAO</name>
<organism evidence="3 4">
    <name type="scientific">Soonwooa buanensis</name>
    <dbReference type="NCBI Taxonomy" id="619805"/>
    <lineage>
        <taxon>Bacteria</taxon>
        <taxon>Pseudomonadati</taxon>
        <taxon>Bacteroidota</taxon>
        <taxon>Flavobacteriia</taxon>
        <taxon>Flavobacteriales</taxon>
        <taxon>Weeksellaceae</taxon>
        <taxon>Chryseobacterium group</taxon>
        <taxon>Soonwooa</taxon>
    </lineage>
</organism>
<dbReference type="InterPro" id="IPR001387">
    <property type="entry name" value="Cro/C1-type_HTH"/>
</dbReference>
<reference evidence="3 4" key="1">
    <citation type="submission" date="2017-02" db="EMBL/GenBank/DDBJ databases">
        <authorList>
            <person name="Peterson S.W."/>
        </authorList>
    </citation>
    <scope>NUCLEOTIDE SEQUENCE [LARGE SCALE GENOMIC DNA]</scope>
    <source>
        <strain evidence="3 4">DSM 22323</strain>
    </source>
</reference>
<dbReference type="STRING" id="619805.SAMN05660477_00427"/>
<dbReference type="Gene3D" id="1.10.260.40">
    <property type="entry name" value="lambda repressor-like DNA-binding domains"/>
    <property type="match status" value="1"/>
</dbReference>
<dbReference type="PANTHER" id="PTHR43236:SF1">
    <property type="entry name" value="BLL7220 PROTEIN"/>
    <property type="match status" value="1"/>
</dbReference>
<sequence length="362" mass="41855">MQYKINYTMETKAIFAERFKSARLMNGFSLQDLADALGGTLSRQALHRYEKGEVIPDAEKINMLSKALNISPDYFFRTTKVEFSDIEYRKLSRMPQKDVAIINETTKEYLSRYLELEEIIGLPHSFDNPLKNFGEITTYEQVNKAAKLLREKWSLGNGPIFNIVELLEDKNIKVVKLNVDEDFDGLQTFVNKIIPVVAYNERKANKPDRIRFTLLHELAHLLLVLGDVTEKQKETLCHQFAGAMLLPEETIIAELGKHRTKLSTLELGNIKKQYGISMQAIVMRAKVCGIINDNYTKQFFFLIRQQNWKVDEPVEYQGIEESNRFEQLLFRALIEDQISMSKAASLSNQSLAEFKKQHQPMF</sequence>
<evidence type="ECO:0000259" key="2">
    <source>
        <dbReference type="PROSITE" id="PS50943"/>
    </source>
</evidence>
<evidence type="ECO:0000313" key="3">
    <source>
        <dbReference type="EMBL" id="SKB64013.1"/>
    </source>
</evidence>
<dbReference type="PANTHER" id="PTHR43236">
    <property type="entry name" value="ANTITOXIN HIGA1"/>
    <property type="match status" value="1"/>
</dbReference>
<protein>
    <submittedName>
        <fullName evidence="3">Zn-dependent peptidase ImmA, M78 family</fullName>
    </submittedName>
</protein>
<dbReference type="Proteomes" id="UP000191112">
    <property type="component" value="Unassembled WGS sequence"/>
</dbReference>
<evidence type="ECO:0000256" key="1">
    <source>
        <dbReference type="ARBA" id="ARBA00007227"/>
    </source>
</evidence>
<dbReference type="SUPFAM" id="SSF47413">
    <property type="entry name" value="lambda repressor-like DNA-binding domains"/>
    <property type="match status" value="1"/>
</dbReference>
<dbReference type="AlphaFoldDB" id="A0A1T5CXD2"/>
<dbReference type="GO" id="GO:0003677">
    <property type="term" value="F:DNA binding"/>
    <property type="evidence" value="ECO:0007669"/>
    <property type="project" value="InterPro"/>
</dbReference>
<dbReference type="Gene3D" id="1.10.10.2910">
    <property type="match status" value="1"/>
</dbReference>
<dbReference type="InterPro" id="IPR052345">
    <property type="entry name" value="Rad_response_metalloprotease"/>
</dbReference>
<dbReference type="PROSITE" id="PS50943">
    <property type="entry name" value="HTH_CROC1"/>
    <property type="match status" value="1"/>
</dbReference>
<dbReference type="InterPro" id="IPR010982">
    <property type="entry name" value="Lambda_DNA-bd_dom_sf"/>
</dbReference>
<dbReference type="EMBL" id="FUYZ01000001">
    <property type="protein sequence ID" value="SKB64013.1"/>
    <property type="molecule type" value="Genomic_DNA"/>
</dbReference>
<dbReference type="Pfam" id="PF01381">
    <property type="entry name" value="HTH_3"/>
    <property type="match status" value="1"/>
</dbReference>
<proteinExistence type="inferred from homology"/>
<feature type="domain" description="HTH cro/C1-type" evidence="2">
    <location>
        <begin position="19"/>
        <end position="75"/>
    </location>
</feature>
<comment type="similarity">
    <text evidence="1">Belongs to the short-chain fatty acyl-CoA assimilation regulator (ScfR) family.</text>
</comment>
<accession>A0A1T5CXD2</accession>
<evidence type="ECO:0000313" key="4">
    <source>
        <dbReference type="Proteomes" id="UP000191112"/>
    </source>
</evidence>
<dbReference type="SMART" id="SM00530">
    <property type="entry name" value="HTH_XRE"/>
    <property type="match status" value="1"/>
</dbReference>